<organism evidence="2 3">
    <name type="scientific">Streptomyces coeruleofuscus</name>
    <dbReference type="NCBI Taxonomy" id="66879"/>
    <lineage>
        <taxon>Bacteria</taxon>
        <taxon>Bacillati</taxon>
        <taxon>Actinomycetota</taxon>
        <taxon>Actinomycetes</taxon>
        <taxon>Kitasatosporales</taxon>
        <taxon>Streptomycetaceae</taxon>
        <taxon>Streptomyces</taxon>
    </lineage>
</organism>
<sequence length="422" mass="46686">MGDVFISHSARGDAFAMAVLEKIEEGLRGKTHTPLVDQSGIEPGDEWRPQLVDWLARCDAAVVLLNEAALHSSWVRREVNILMWRRALGAPLLVVPVLLDGLTTGAVKQAGLEELRPIQFARTAQGTEPDAKILADKVLGRFAKLPKAAVGTDPMSVWLGRLALYLSEAHRQPGVLAEAARALKVESEFLAHVTAQHGGCLFLAHQFLVAPPERMEKALDVLAPSLQDQTIRRLTSALNATWVDEEAARRALPAPGRQPQEMTLLLNAFSNSTAEQYIRRATCNAIHGFETKTIGSLPTGEDRVGERIRTWEDAVWKEFFDADSQEERMFPNDLDTRTHYLVINELCPPDAEFAEAVNLLHRAFSWLIVLVTTGTAPPDDQVRNAFKNAVLLEPLLTAEDEKTAALRSKRLRQLPDRLAGLC</sequence>
<dbReference type="EMBL" id="BAAASE010000002">
    <property type="protein sequence ID" value="GAA2389571.1"/>
    <property type="molecule type" value="Genomic_DNA"/>
</dbReference>
<dbReference type="SUPFAM" id="SSF52200">
    <property type="entry name" value="Toll/Interleukin receptor TIR domain"/>
    <property type="match status" value="1"/>
</dbReference>
<evidence type="ECO:0000259" key="1">
    <source>
        <dbReference type="PROSITE" id="PS50104"/>
    </source>
</evidence>
<dbReference type="PROSITE" id="PS50104">
    <property type="entry name" value="TIR"/>
    <property type="match status" value="1"/>
</dbReference>
<reference evidence="2 3" key="1">
    <citation type="journal article" date="2019" name="Int. J. Syst. Evol. Microbiol.">
        <title>The Global Catalogue of Microorganisms (GCM) 10K type strain sequencing project: providing services to taxonomists for standard genome sequencing and annotation.</title>
        <authorList>
            <consortium name="The Broad Institute Genomics Platform"/>
            <consortium name="The Broad Institute Genome Sequencing Center for Infectious Disease"/>
            <person name="Wu L."/>
            <person name="Ma J."/>
        </authorList>
    </citation>
    <scope>NUCLEOTIDE SEQUENCE [LARGE SCALE GENOMIC DNA]</scope>
    <source>
        <strain evidence="2 3">JCM 4358</strain>
    </source>
</reference>
<dbReference type="Proteomes" id="UP001499986">
    <property type="component" value="Unassembled WGS sequence"/>
</dbReference>
<evidence type="ECO:0000313" key="3">
    <source>
        <dbReference type="Proteomes" id="UP001499986"/>
    </source>
</evidence>
<dbReference type="RefSeq" id="WP_086847796.1">
    <property type="nucleotide sequence ID" value="NZ_BAAASE010000002.1"/>
</dbReference>
<comment type="caution">
    <text evidence="2">The sequence shown here is derived from an EMBL/GenBank/DDBJ whole genome shotgun (WGS) entry which is preliminary data.</text>
</comment>
<keyword evidence="3" id="KW-1185">Reference proteome</keyword>
<dbReference type="Pfam" id="PF13676">
    <property type="entry name" value="TIR_2"/>
    <property type="match status" value="1"/>
</dbReference>
<name>A0ABN3HWF4_9ACTN</name>
<proteinExistence type="predicted"/>
<evidence type="ECO:0000313" key="2">
    <source>
        <dbReference type="EMBL" id="GAA2389571.1"/>
    </source>
</evidence>
<accession>A0ABN3HWF4</accession>
<gene>
    <name evidence="2" type="ORF">GCM10010255_17520</name>
</gene>
<protein>
    <recommendedName>
        <fullName evidence="1">TIR domain-containing protein</fullName>
    </recommendedName>
</protein>
<dbReference type="InterPro" id="IPR035897">
    <property type="entry name" value="Toll_tir_struct_dom_sf"/>
</dbReference>
<feature type="domain" description="TIR" evidence="1">
    <location>
        <begin position="1"/>
        <end position="128"/>
    </location>
</feature>
<dbReference type="InterPro" id="IPR000157">
    <property type="entry name" value="TIR_dom"/>
</dbReference>
<dbReference type="Gene3D" id="3.40.50.10140">
    <property type="entry name" value="Toll/interleukin-1 receptor homology (TIR) domain"/>
    <property type="match status" value="1"/>
</dbReference>